<dbReference type="SMART" id="SM00855">
    <property type="entry name" value="PGAM"/>
    <property type="match status" value="1"/>
</dbReference>
<evidence type="ECO:0000313" key="1">
    <source>
        <dbReference type="EMBL" id="OXM13416.1"/>
    </source>
</evidence>
<dbReference type="RefSeq" id="WP_089526122.1">
    <property type="nucleotide sequence ID" value="NZ_NMUQ01000003.1"/>
</dbReference>
<protein>
    <submittedName>
        <fullName evidence="1">Histidine phosphatase family protein</fullName>
    </submittedName>
</protein>
<gene>
    <name evidence="1" type="ORF">CGZ75_20385</name>
</gene>
<dbReference type="CDD" id="cd07067">
    <property type="entry name" value="HP_PGM_like"/>
    <property type="match status" value="1"/>
</dbReference>
<dbReference type="InterPro" id="IPR029033">
    <property type="entry name" value="His_PPase_superfam"/>
</dbReference>
<dbReference type="GO" id="GO:0005737">
    <property type="term" value="C:cytoplasm"/>
    <property type="evidence" value="ECO:0007669"/>
    <property type="project" value="TreeGrafter"/>
</dbReference>
<dbReference type="Proteomes" id="UP000215145">
    <property type="component" value="Unassembled WGS sequence"/>
</dbReference>
<accession>A0A229NU29</accession>
<comment type="caution">
    <text evidence="1">The sequence shown here is derived from an EMBL/GenBank/DDBJ whole genome shotgun (WGS) entry which is preliminary data.</text>
</comment>
<dbReference type="Gene3D" id="3.40.50.1240">
    <property type="entry name" value="Phosphoglycerate mutase-like"/>
    <property type="match status" value="1"/>
</dbReference>
<keyword evidence="2" id="KW-1185">Reference proteome</keyword>
<organism evidence="1 2">
    <name type="scientific">Paenibacillus herberti</name>
    <dbReference type="NCBI Taxonomy" id="1619309"/>
    <lineage>
        <taxon>Bacteria</taxon>
        <taxon>Bacillati</taxon>
        <taxon>Bacillota</taxon>
        <taxon>Bacilli</taxon>
        <taxon>Bacillales</taxon>
        <taxon>Paenibacillaceae</taxon>
        <taxon>Paenibacillus</taxon>
    </lineage>
</organism>
<sequence length="180" mass="20551">MKTIYLIRHVQALGQEPEAELSPEGFLQAEELSRFLTGKKIEKIVCSPFRRAVHTIKPFADAGGMPVQLDARLSERVLSSNHLPDWLDKLKATFHDPDLKFDGGESSSEAQRRGIKAISDLEKSIEHVGAVVSHGNLLSQIIRYYRADFGFKEWSEMRNPDVFELSINRDMTTIRNVWRQ</sequence>
<dbReference type="Pfam" id="PF00300">
    <property type="entry name" value="His_Phos_1"/>
    <property type="match status" value="1"/>
</dbReference>
<dbReference type="PANTHER" id="PTHR48100">
    <property type="entry name" value="BROAD-SPECIFICITY PHOSPHATASE YOR283W-RELATED"/>
    <property type="match status" value="1"/>
</dbReference>
<dbReference type="EMBL" id="NMUQ01000003">
    <property type="protein sequence ID" value="OXM13416.1"/>
    <property type="molecule type" value="Genomic_DNA"/>
</dbReference>
<dbReference type="OrthoDB" id="512570at2"/>
<dbReference type="GO" id="GO:0016791">
    <property type="term" value="F:phosphatase activity"/>
    <property type="evidence" value="ECO:0007669"/>
    <property type="project" value="TreeGrafter"/>
</dbReference>
<dbReference type="AlphaFoldDB" id="A0A229NU29"/>
<name>A0A229NU29_9BACL</name>
<dbReference type="SUPFAM" id="SSF53254">
    <property type="entry name" value="Phosphoglycerate mutase-like"/>
    <property type="match status" value="1"/>
</dbReference>
<proteinExistence type="predicted"/>
<dbReference type="InterPro" id="IPR013078">
    <property type="entry name" value="His_Pase_superF_clade-1"/>
</dbReference>
<reference evidence="1 2" key="1">
    <citation type="submission" date="2017-07" db="EMBL/GenBank/DDBJ databases">
        <title>Paenibacillus herberti R33 genome sequencing and assembly.</title>
        <authorList>
            <person name="Su W."/>
        </authorList>
    </citation>
    <scope>NUCLEOTIDE SEQUENCE [LARGE SCALE GENOMIC DNA]</scope>
    <source>
        <strain evidence="1 2">R33</strain>
    </source>
</reference>
<evidence type="ECO:0000313" key="2">
    <source>
        <dbReference type="Proteomes" id="UP000215145"/>
    </source>
</evidence>
<dbReference type="InterPro" id="IPR050275">
    <property type="entry name" value="PGM_Phosphatase"/>
</dbReference>
<dbReference type="PANTHER" id="PTHR48100:SF1">
    <property type="entry name" value="HISTIDINE PHOSPHATASE FAMILY PROTEIN-RELATED"/>
    <property type="match status" value="1"/>
</dbReference>